<dbReference type="GO" id="GO:0005840">
    <property type="term" value="C:ribosome"/>
    <property type="evidence" value="ECO:0007669"/>
    <property type="project" value="UniProtKB-KW"/>
</dbReference>
<evidence type="ECO:0000313" key="5">
    <source>
        <dbReference type="EMBL" id="KZP24458.1"/>
    </source>
</evidence>
<dbReference type="GO" id="GO:0006412">
    <property type="term" value="P:translation"/>
    <property type="evidence" value="ECO:0007669"/>
    <property type="project" value="InterPro"/>
</dbReference>
<comment type="function">
    <text evidence="1">Component of the ribosome, a large ribonucleoprotein complex responsible for the synthesis of proteins in the cell. The small ribosomal subunit (SSU) binds messenger RNAs (mRNAs) and translates the encoded message by selecting cognate aminoacyl-transfer RNA (tRNA) molecules. The large subunit (LSU) contains the ribosomal catalytic site termed the peptidyl transferase center (PTC), which catalyzes the formation of peptide bonds, thereby polymerizing the amino acids delivered by tRNAs into a polypeptide chain. The nascent polypeptides leave the ribosome through a tunnel in the LSU and interact with protein factors that function in enzymatic processing, targeting, and the membrane insertion of nascent chains at the exit of the ribosomal tunnel.</text>
</comment>
<dbReference type="AlphaFoldDB" id="A0A166MYK4"/>
<organism evidence="5 6">
    <name type="scientific">Athelia psychrophila</name>
    <dbReference type="NCBI Taxonomy" id="1759441"/>
    <lineage>
        <taxon>Eukaryota</taxon>
        <taxon>Fungi</taxon>
        <taxon>Dikarya</taxon>
        <taxon>Basidiomycota</taxon>
        <taxon>Agaricomycotina</taxon>
        <taxon>Agaricomycetes</taxon>
        <taxon>Agaricomycetidae</taxon>
        <taxon>Atheliales</taxon>
        <taxon>Atheliaceae</taxon>
        <taxon>Athelia</taxon>
    </lineage>
</organism>
<comment type="similarity">
    <text evidence="2">Belongs to the universal ribosomal protein uL5 family.</text>
</comment>
<dbReference type="PANTHER" id="PTHR11994">
    <property type="entry name" value="60S RIBOSOMAL PROTEIN L11-RELATED"/>
    <property type="match status" value="1"/>
</dbReference>
<dbReference type="GO" id="GO:0003735">
    <property type="term" value="F:structural constituent of ribosome"/>
    <property type="evidence" value="ECO:0007669"/>
    <property type="project" value="InterPro"/>
</dbReference>
<gene>
    <name evidence="5" type="ORF">FIBSPDRAFT_951212</name>
</gene>
<dbReference type="InterPro" id="IPR002132">
    <property type="entry name" value="Ribosomal_uL5"/>
</dbReference>
<keyword evidence="6" id="KW-1185">Reference proteome</keyword>
<sequence>MLEHLTGQTPVTSKTRYTVRAFGIRRNEKIAVHVAIRRYRAEEILERGLKVKEYGEEEFLGDGQLWVRGATSIWARGTIWVSVSSGWTSTLSWAVSVYEWQGGSGRRALGSSTG</sequence>
<evidence type="ECO:0000256" key="3">
    <source>
        <dbReference type="ARBA" id="ARBA00022980"/>
    </source>
</evidence>
<name>A0A166MYK4_9AGAM</name>
<dbReference type="OrthoDB" id="1734943at2759"/>
<dbReference type="SUPFAM" id="SSF55282">
    <property type="entry name" value="RL5-like"/>
    <property type="match status" value="1"/>
</dbReference>
<dbReference type="InterPro" id="IPR022803">
    <property type="entry name" value="Ribosomal_uL5_dom_sf"/>
</dbReference>
<evidence type="ECO:0000256" key="1">
    <source>
        <dbReference type="ARBA" id="ARBA00004021"/>
    </source>
</evidence>
<protein>
    <submittedName>
        <fullName evidence="5">Uncharacterized protein</fullName>
    </submittedName>
</protein>
<dbReference type="Proteomes" id="UP000076532">
    <property type="component" value="Unassembled WGS sequence"/>
</dbReference>
<reference evidence="5 6" key="1">
    <citation type="journal article" date="2016" name="Mol. Biol. Evol.">
        <title>Comparative Genomics of Early-Diverging Mushroom-Forming Fungi Provides Insights into the Origins of Lignocellulose Decay Capabilities.</title>
        <authorList>
            <person name="Nagy L.G."/>
            <person name="Riley R."/>
            <person name="Tritt A."/>
            <person name="Adam C."/>
            <person name="Daum C."/>
            <person name="Floudas D."/>
            <person name="Sun H."/>
            <person name="Yadav J.S."/>
            <person name="Pangilinan J."/>
            <person name="Larsson K.H."/>
            <person name="Matsuura K."/>
            <person name="Barry K."/>
            <person name="Labutti K."/>
            <person name="Kuo R."/>
            <person name="Ohm R.A."/>
            <person name="Bhattacharya S.S."/>
            <person name="Shirouzu T."/>
            <person name="Yoshinaga Y."/>
            <person name="Martin F.M."/>
            <person name="Grigoriev I.V."/>
            <person name="Hibbett D.S."/>
        </authorList>
    </citation>
    <scope>NUCLEOTIDE SEQUENCE [LARGE SCALE GENOMIC DNA]</scope>
    <source>
        <strain evidence="5 6">CBS 109695</strain>
    </source>
</reference>
<dbReference type="GO" id="GO:1990904">
    <property type="term" value="C:ribonucleoprotein complex"/>
    <property type="evidence" value="ECO:0007669"/>
    <property type="project" value="UniProtKB-KW"/>
</dbReference>
<evidence type="ECO:0000313" key="6">
    <source>
        <dbReference type="Proteomes" id="UP000076532"/>
    </source>
</evidence>
<keyword evidence="4" id="KW-0687">Ribonucleoprotein</keyword>
<dbReference type="EMBL" id="KV417526">
    <property type="protein sequence ID" value="KZP24458.1"/>
    <property type="molecule type" value="Genomic_DNA"/>
</dbReference>
<dbReference type="InterPro" id="IPR020929">
    <property type="entry name" value="Ribosomal_uL5_CS"/>
</dbReference>
<dbReference type="PROSITE" id="PS00358">
    <property type="entry name" value="RIBOSOMAL_L5"/>
    <property type="match status" value="1"/>
</dbReference>
<keyword evidence="3" id="KW-0689">Ribosomal protein</keyword>
<evidence type="ECO:0000256" key="4">
    <source>
        <dbReference type="ARBA" id="ARBA00023274"/>
    </source>
</evidence>
<accession>A0A166MYK4</accession>
<proteinExistence type="inferred from homology"/>
<evidence type="ECO:0000256" key="2">
    <source>
        <dbReference type="ARBA" id="ARBA00008553"/>
    </source>
</evidence>
<dbReference type="Gene3D" id="3.30.1440.10">
    <property type="match status" value="1"/>
</dbReference>
<dbReference type="STRING" id="436010.A0A166MYK4"/>